<dbReference type="InterPro" id="IPR017970">
    <property type="entry name" value="Homeobox_CS"/>
</dbReference>
<dbReference type="GO" id="GO:0000981">
    <property type="term" value="F:DNA-binding transcription factor activity, RNA polymerase II-specific"/>
    <property type="evidence" value="ECO:0007669"/>
    <property type="project" value="InterPro"/>
</dbReference>
<keyword evidence="8 12" id="KW-0238">DNA-binding</keyword>
<feature type="DNA-binding region" description="Homeobox" evidence="12">
    <location>
        <begin position="326"/>
        <end position="385"/>
    </location>
</feature>
<dbReference type="CDD" id="cd00086">
    <property type="entry name" value="homeodomain"/>
    <property type="match status" value="1"/>
</dbReference>
<evidence type="ECO:0000313" key="19">
    <source>
        <dbReference type="Proteomes" id="UP001066276"/>
    </source>
</evidence>
<dbReference type="Pfam" id="PF00046">
    <property type="entry name" value="Homeodomain"/>
    <property type="match status" value="1"/>
</dbReference>
<evidence type="ECO:0000256" key="11">
    <source>
        <dbReference type="ARBA" id="ARBA00023242"/>
    </source>
</evidence>
<feature type="region of interest" description="Disordered" evidence="15">
    <location>
        <begin position="38"/>
        <end position="107"/>
    </location>
</feature>
<dbReference type="InterPro" id="IPR001356">
    <property type="entry name" value="HD"/>
</dbReference>
<keyword evidence="7 13" id="KW-0440">LIM domain</keyword>
<keyword evidence="19" id="KW-1185">Reference proteome</keyword>
<reference evidence="18" key="1">
    <citation type="journal article" date="2022" name="bioRxiv">
        <title>Sequencing and chromosome-scale assembly of the giantPleurodeles waltlgenome.</title>
        <authorList>
            <person name="Brown T."/>
            <person name="Elewa A."/>
            <person name="Iarovenko S."/>
            <person name="Subramanian E."/>
            <person name="Araus A.J."/>
            <person name="Petzold A."/>
            <person name="Susuki M."/>
            <person name="Suzuki K.-i.T."/>
            <person name="Hayashi T."/>
            <person name="Toyoda A."/>
            <person name="Oliveira C."/>
            <person name="Osipova E."/>
            <person name="Leigh N.D."/>
            <person name="Simon A."/>
            <person name="Yun M.H."/>
        </authorList>
    </citation>
    <scope>NUCLEOTIDE SEQUENCE</scope>
    <source>
        <strain evidence="18">20211129_DDA</strain>
        <tissue evidence="18">Liver</tissue>
    </source>
</reference>
<evidence type="ECO:0000259" key="16">
    <source>
        <dbReference type="PROSITE" id="PS50023"/>
    </source>
</evidence>
<dbReference type="SMART" id="SM00389">
    <property type="entry name" value="HOX"/>
    <property type="match status" value="1"/>
</dbReference>
<evidence type="ECO:0000256" key="10">
    <source>
        <dbReference type="ARBA" id="ARBA00023163"/>
    </source>
</evidence>
<keyword evidence="9 12" id="KW-0371">Homeobox</keyword>
<dbReference type="Gene3D" id="2.10.110.10">
    <property type="entry name" value="Cysteine Rich Protein"/>
    <property type="match status" value="2"/>
</dbReference>
<dbReference type="PROSITE" id="PS00027">
    <property type="entry name" value="HOMEOBOX_1"/>
    <property type="match status" value="1"/>
</dbReference>
<dbReference type="Gene3D" id="1.10.10.60">
    <property type="entry name" value="Homeodomain-like"/>
    <property type="match status" value="1"/>
</dbReference>
<evidence type="ECO:0000256" key="9">
    <source>
        <dbReference type="ARBA" id="ARBA00023155"/>
    </source>
</evidence>
<gene>
    <name evidence="18" type="ORF">NDU88_012657</name>
</gene>
<dbReference type="GO" id="GO:0005634">
    <property type="term" value="C:nucleus"/>
    <property type="evidence" value="ECO:0007669"/>
    <property type="project" value="UniProtKB-SubCell"/>
</dbReference>
<dbReference type="InterPro" id="IPR009057">
    <property type="entry name" value="Homeodomain-like_sf"/>
</dbReference>
<keyword evidence="4" id="KW-0677">Repeat</keyword>
<dbReference type="EMBL" id="JANPWB010000010">
    <property type="protein sequence ID" value="KAJ1146380.1"/>
    <property type="molecule type" value="Genomic_DNA"/>
</dbReference>
<evidence type="ECO:0000259" key="17">
    <source>
        <dbReference type="PROSITE" id="PS50071"/>
    </source>
</evidence>
<keyword evidence="2" id="KW-0217">Developmental protein</keyword>
<evidence type="ECO:0000256" key="7">
    <source>
        <dbReference type="ARBA" id="ARBA00023038"/>
    </source>
</evidence>
<evidence type="ECO:0000256" key="12">
    <source>
        <dbReference type="PROSITE-ProRule" id="PRU00108"/>
    </source>
</evidence>
<feature type="domain" description="Homeobox" evidence="17">
    <location>
        <begin position="324"/>
        <end position="384"/>
    </location>
</feature>
<evidence type="ECO:0000256" key="1">
    <source>
        <dbReference type="ARBA" id="ARBA00004123"/>
    </source>
</evidence>
<comment type="caution">
    <text evidence="18">The sequence shown here is derived from an EMBL/GenBank/DDBJ whole genome shotgun (WGS) entry which is preliminary data.</text>
</comment>
<dbReference type="Pfam" id="PF00412">
    <property type="entry name" value="LIM"/>
    <property type="match status" value="2"/>
</dbReference>
<dbReference type="CDD" id="cd09378">
    <property type="entry name" value="LIM2_Lmx1a_Lmx1b"/>
    <property type="match status" value="1"/>
</dbReference>
<evidence type="ECO:0000256" key="6">
    <source>
        <dbReference type="ARBA" id="ARBA00023015"/>
    </source>
</evidence>
<dbReference type="PROSITE" id="PS50071">
    <property type="entry name" value="HOMEOBOX_2"/>
    <property type="match status" value="1"/>
</dbReference>
<dbReference type="AlphaFoldDB" id="A0AAV7R4G1"/>
<evidence type="ECO:0000256" key="15">
    <source>
        <dbReference type="SAM" id="MobiDB-lite"/>
    </source>
</evidence>
<evidence type="ECO:0000256" key="4">
    <source>
        <dbReference type="ARBA" id="ARBA00022737"/>
    </source>
</evidence>
<keyword evidence="3 13" id="KW-0479">Metal-binding</keyword>
<dbReference type="PANTHER" id="PTHR24208">
    <property type="entry name" value="LIM/HOMEOBOX PROTEIN LHX"/>
    <property type="match status" value="1"/>
</dbReference>
<dbReference type="SMART" id="SM00132">
    <property type="entry name" value="LIM"/>
    <property type="match status" value="2"/>
</dbReference>
<dbReference type="InterPro" id="IPR050453">
    <property type="entry name" value="LIM_Homeobox_TF"/>
</dbReference>
<name>A0AAV7R4G1_PLEWA</name>
<evidence type="ECO:0000256" key="14">
    <source>
        <dbReference type="RuleBase" id="RU000682"/>
    </source>
</evidence>
<dbReference type="SUPFAM" id="SSF46689">
    <property type="entry name" value="Homeodomain-like"/>
    <property type="match status" value="1"/>
</dbReference>
<dbReference type="GO" id="GO:0000977">
    <property type="term" value="F:RNA polymerase II transcription regulatory region sequence-specific DNA binding"/>
    <property type="evidence" value="ECO:0007669"/>
    <property type="project" value="TreeGrafter"/>
</dbReference>
<accession>A0AAV7R4G1</accession>
<proteinExistence type="predicted"/>
<keyword evidence="5 13" id="KW-0862">Zinc</keyword>
<dbReference type="GO" id="GO:0046872">
    <property type="term" value="F:metal ion binding"/>
    <property type="evidence" value="ECO:0007669"/>
    <property type="project" value="UniProtKB-KW"/>
</dbReference>
<feature type="region of interest" description="Disordered" evidence="15">
    <location>
        <begin position="284"/>
        <end position="335"/>
    </location>
</feature>
<dbReference type="SUPFAM" id="SSF57716">
    <property type="entry name" value="Glucocorticoid receptor-like (DNA-binding domain)"/>
    <property type="match status" value="2"/>
</dbReference>
<evidence type="ECO:0000256" key="5">
    <source>
        <dbReference type="ARBA" id="ARBA00022833"/>
    </source>
</evidence>
<keyword evidence="10" id="KW-0804">Transcription</keyword>
<evidence type="ECO:0000256" key="8">
    <source>
        <dbReference type="ARBA" id="ARBA00023125"/>
    </source>
</evidence>
<evidence type="ECO:0000256" key="2">
    <source>
        <dbReference type="ARBA" id="ARBA00022473"/>
    </source>
</evidence>
<dbReference type="InterPro" id="IPR001781">
    <property type="entry name" value="Znf_LIM"/>
</dbReference>
<protein>
    <recommendedName>
        <fullName evidence="20">LIM homeobox transcription factor 1 beta</fullName>
    </recommendedName>
</protein>
<evidence type="ECO:0000313" key="18">
    <source>
        <dbReference type="EMBL" id="KAJ1146380.1"/>
    </source>
</evidence>
<keyword evidence="11 12" id="KW-0539">Nucleus</keyword>
<comment type="subcellular location">
    <subcellularLocation>
        <location evidence="1 12 14">Nucleus</location>
    </subcellularLocation>
</comment>
<evidence type="ECO:0000256" key="13">
    <source>
        <dbReference type="PROSITE-ProRule" id="PRU00125"/>
    </source>
</evidence>
<organism evidence="18 19">
    <name type="scientific">Pleurodeles waltl</name>
    <name type="common">Iberian ribbed newt</name>
    <dbReference type="NCBI Taxonomy" id="8319"/>
    <lineage>
        <taxon>Eukaryota</taxon>
        <taxon>Metazoa</taxon>
        <taxon>Chordata</taxon>
        <taxon>Craniata</taxon>
        <taxon>Vertebrata</taxon>
        <taxon>Euteleostomi</taxon>
        <taxon>Amphibia</taxon>
        <taxon>Batrachia</taxon>
        <taxon>Caudata</taxon>
        <taxon>Salamandroidea</taxon>
        <taxon>Salamandridae</taxon>
        <taxon>Pleurodelinae</taxon>
        <taxon>Pleurodeles</taxon>
    </lineage>
</organism>
<dbReference type="FunFam" id="2.10.110.10:FF:000193">
    <property type="entry name" value="LIM homeobox 4"/>
    <property type="match status" value="1"/>
</dbReference>
<feature type="domain" description="LIM zinc-binding" evidence="16">
    <location>
        <begin position="162"/>
        <end position="221"/>
    </location>
</feature>
<keyword evidence="6" id="KW-0805">Transcription regulation</keyword>
<evidence type="ECO:0000256" key="3">
    <source>
        <dbReference type="ARBA" id="ARBA00022723"/>
    </source>
</evidence>
<dbReference type="PROSITE" id="PS00478">
    <property type="entry name" value="LIM_DOMAIN_1"/>
    <property type="match status" value="1"/>
</dbReference>
<sequence>MELRRRAECCAGEGVSLRRTPALSWRALPWHIHSSAALREPRSPAGPGCAPANQARSPPPGASSEEGSGTDPDPPAGGPVTRGPPGSVGAPPDIRTRRKLHPTDPPCVMDIAPAPESLERCFPRRQSQGNKMLEGIKLEDHPLRSGAATLGVLLGSDCQHPAVCEGCQRPISDRFLMRVNESSWHEECLQCAVCQQPLSTSCYFRDRKLYCKQDYQQLFAAKCSGCMEKIAPTEFVMRALECVYHLSCFCCCVCERQLRKGDEFVLKEGQLLCKSDYEKEKDLLSSVSPDDSDSVKSDDEDGDIKPCKGQPTPGKGSDDGKDPRRPKRPRTILTTQQRRAFKASFEVSSKPCRKVRETLAAETGLSVRVVQVWFQNQRAKMKKLARRHQQQQEQQNSQRLGQEVMSNRMEGIMTSYTPLSAPQQQIVAMDQNSYSTDPFQQGLTPPQMPGDHMNPYGNDSIFHDIDSDTSLTSLSDCFLASSEVNSMQARVGNPIDRLYSMQSSYFAS</sequence>
<dbReference type="FunFam" id="1.10.10.60:FF:000095">
    <property type="entry name" value="LIM homeobox transcription factor 1 beta"/>
    <property type="match status" value="1"/>
</dbReference>
<feature type="domain" description="LIM zinc-binding" evidence="16">
    <location>
        <begin position="222"/>
        <end position="283"/>
    </location>
</feature>
<dbReference type="PROSITE" id="PS50023">
    <property type="entry name" value="LIM_DOMAIN_2"/>
    <property type="match status" value="2"/>
</dbReference>
<dbReference type="Proteomes" id="UP001066276">
    <property type="component" value="Chromosome 6"/>
</dbReference>
<evidence type="ECO:0008006" key="20">
    <source>
        <dbReference type="Google" id="ProtNLM"/>
    </source>
</evidence>
<dbReference type="GO" id="GO:0030182">
    <property type="term" value="P:neuron differentiation"/>
    <property type="evidence" value="ECO:0007669"/>
    <property type="project" value="TreeGrafter"/>
</dbReference>
<dbReference type="CDD" id="cd09371">
    <property type="entry name" value="LIM1_Lmx1b"/>
    <property type="match status" value="1"/>
</dbReference>
<dbReference type="PANTHER" id="PTHR24208:SF96">
    <property type="entry name" value="LIM HOMEOBOX TRANSCRIPTION FACTOR 1-BETA"/>
    <property type="match status" value="1"/>
</dbReference>
<dbReference type="FunFam" id="2.10.110.10:FF:000006">
    <property type="entry name" value="LIM homeobox transcription factor 1-beta"/>
    <property type="match status" value="1"/>
</dbReference>